<dbReference type="AlphaFoldDB" id="E0RTY0"/>
<organism evidence="1 2">
    <name type="scientific">Winmispira thermophila (strain ATCC 49972 / DSM 6192 / RI 19.B1)</name>
    <name type="common">Spirochaeta thermophila</name>
    <dbReference type="NCBI Taxonomy" id="665571"/>
    <lineage>
        <taxon>Bacteria</taxon>
        <taxon>Pseudomonadati</taxon>
        <taxon>Spirochaetota</taxon>
        <taxon>Spirochaetia</taxon>
        <taxon>Winmispirales</taxon>
        <taxon>Winmispiraceae</taxon>
        <taxon>Winmispira</taxon>
    </lineage>
</organism>
<proteinExistence type="predicted"/>
<dbReference type="PaxDb" id="665571-STHERM_c00600"/>
<evidence type="ECO:0000313" key="1">
    <source>
        <dbReference type="EMBL" id="ADN01036.1"/>
    </source>
</evidence>
<sequence>MWGGGEGEEGVLGEGVVGPGGGVVVGWGGVEVRVPEGAVRGEVEVRIEPLWEVEEVGEWRENVTGGAAGYRFYPDGIVFEEPVEVVIPVEEGVGGGGTGVLLR</sequence>
<name>E0RTY0_WINT6</name>
<dbReference type="KEGG" id="sta:STHERM_c00600"/>
<reference key="1">
    <citation type="submission" date="2009-08" db="EMBL/GenBank/DDBJ databases">
        <title>The genome sequence of Spirochaeta thermophila DSM6192.</title>
        <authorList>
            <person name="Angelov A."/>
            <person name="Mientus M."/>
            <person name="Wittenberg S."/>
            <person name="Lehmann R."/>
            <person name="Liesegang H."/>
            <person name="Daniel R."/>
            <person name="Liebl W."/>
        </authorList>
    </citation>
    <scope>NUCLEOTIDE SEQUENCE</scope>
    <source>
        <strain>DSM 6192</strain>
    </source>
</reference>
<reference evidence="1 2" key="2">
    <citation type="journal article" date="2010" name="J. Bacteriol.">
        <title>Genome sequence of the polysaccharide-degrading, thermophilic anaerobe Spirochaeta thermophila DSM 6192.</title>
        <authorList>
            <person name="Angelov A."/>
            <person name="Liebl S."/>
            <person name="Ballschmiter M."/>
            <person name="Bomeke M."/>
            <person name="Lehmann R."/>
            <person name="Liesegang H."/>
            <person name="Daniel R."/>
            <person name="Liebl W."/>
        </authorList>
    </citation>
    <scope>NUCLEOTIDE SEQUENCE [LARGE SCALE GENOMIC DNA]</scope>
    <source>
        <strain evidence="2">ATCC 49972 / DSM 6192 / RI 19.B1</strain>
    </source>
</reference>
<protein>
    <submittedName>
        <fullName evidence="1">Uncharacterized protein</fullName>
    </submittedName>
</protein>
<dbReference type="Proteomes" id="UP000001296">
    <property type="component" value="Chromosome"/>
</dbReference>
<accession>E0RTY0</accession>
<dbReference type="HOGENOM" id="CLU_2262072_0_0_12"/>
<evidence type="ECO:0000313" key="2">
    <source>
        <dbReference type="Proteomes" id="UP000001296"/>
    </source>
</evidence>
<gene>
    <name evidence="1" type="ordered locus">STHERM_c00600</name>
</gene>
<dbReference type="EMBL" id="CP001698">
    <property type="protein sequence ID" value="ADN01036.1"/>
    <property type="molecule type" value="Genomic_DNA"/>
</dbReference>